<accession>A0A0F8ZHJ9</accession>
<evidence type="ECO:0000256" key="3">
    <source>
        <dbReference type="ARBA" id="ARBA00023027"/>
    </source>
</evidence>
<protein>
    <recommendedName>
        <fullName evidence="4">D-isomer specific 2-hydroxyacid dehydrogenase NAD-binding domain-containing protein</fullName>
    </recommendedName>
</protein>
<dbReference type="InterPro" id="IPR050857">
    <property type="entry name" value="D-2-hydroxyacid_DH"/>
</dbReference>
<proteinExistence type="inferred from homology"/>
<dbReference type="GO" id="GO:0051287">
    <property type="term" value="F:NAD binding"/>
    <property type="evidence" value="ECO:0007669"/>
    <property type="project" value="InterPro"/>
</dbReference>
<evidence type="ECO:0000256" key="1">
    <source>
        <dbReference type="ARBA" id="ARBA00005854"/>
    </source>
</evidence>
<evidence type="ECO:0000313" key="5">
    <source>
        <dbReference type="EMBL" id="KKK93297.1"/>
    </source>
</evidence>
<dbReference type="InterPro" id="IPR006140">
    <property type="entry name" value="D-isomer_DH_NAD-bd"/>
</dbReference>
<dbReference type="EMBL" id="LAZR01047833">
    <property type="protein sequence ID" value="KKK93297.1"/>
    <property type="molecule type" value="Genomic_DNA"/>
</dbReference>
<evidence type="ECO:0000259" key="4">
    <source>
        <dbReference type="Pfam" id="PF02826"/>
    </source>
</evidence>
<reference evidence="5" key="1">
    <citation type="journal article" date="2015" name="Nature">
        <title>Complex archaea that bridge the gap between prokaryotes and eukaryotes.</title>
        <authorList>
            <person name="Spang A."/>
            <person name="Saw J.H."/>
            <person name="Jorgensen S.L."/>
            <person name="Zaremba-Niedzwiedzka K."/>
            <person name="Martijn J."/>
            <person name="Lind A.E."/>
            <person name="van Eijk R."/>
            <person name="Schleper C."/>
            <person name="Guy L."/>
            <person name="Ettema T.J."/>
        </authorList>
    </citation>
    <scope>NUCLEOTIDE SEQUENCE</scope>
</reference>
<organism evidence="5">
    <name type="scientific">marine sediment metagenome</name>
    <dbReference type="NCBI Taxonomy" id="412755"/>
    <lineage>
        <taxon>unclassified sequences</taxon>
        <taxon>metagenomes</taxon>
        <taxon>ecological metagenomes</taxon>
    </lineage>
</organism>
<feature type="non-terminal residue" evidence="5">
    <location>
        <position position="1"/>
    </location>
</feature>
<dbReference type="Gene3D" id="3.40.50.720">
    <property type="entry name" value="NAD(P)-binding Rossmann-like Domain"/>
    <property type="match status" value="2"/>
</dbReference>
<dbReference type="Pfam" id="PF02826">
    <property type="entry name" value="2-Hacid_dh_C"/>
    <property type="match status" value="1"/>
</dbReference>
<dbReference type="SUPFAM" id="SSF51735">
    <property type="entry name" value="NAD(P)-binding Rossmann-fold domains"/>
    <property type="match status" value="1"/>
</dbReference>
<comment type="caution">
    <text evidence="5">The sequence shown here is derived from an EMBL/GenBank/DDBJ whole genome shotgun (WGS) entry which is preliminary data.</text>
</comment>
<sequence>KDWLAIHPNMPNQKWRVKYIGEKDPDIINKYDIKMVSKDDIYETADFISLHCDLNETSYHILDKTAFQQMKKNPYILNTARGQLIEENALIEALNSEMIAGAGLDVFEDEPLSTDSPLKKMKNVILSSHNSNSSPYCWQKVHENSVKMLFEGLSIE</sequence>
<dbReference type="PROSITE" id="PS00671">
    <property type="entry name" value="D_2_HYDROXYACID_DH_3"/>
    <property type="match status" value="1"/>
</dbReference>
<feature type="domain" description="D-isomer specific 2-hydroxyacid dehydrogenase NAD-binding" evidence="4">
    <location>
        <begin position="27"/>
        <end position="130"/>
    </location>
</feature>
<dbReference type="AlphaFoldDB" id="A0A0F8ZHJ9"/>
<keyword evidence="2" id="KW-0560">Oxidoreductase</keyword>
<gene>
    <name evidence="5" type="ORF">LCGC14_2694280</name>
</gene>
<comment type="similarity">
    <text evidence="1">Belongs to the D-isomer specific 2-hydroxyacid dehydrogenase family.</text>
</comment>
<dbReference type="PANTHER" id="PTHR42789">
    <property type="entry name" value="D-ISOMER SPECIFIC 2-HYDROXYACID DEHYDROGENASE FAMILY PROTEIN (AFU_ORTHOLOGUE AFUA_6G10090)"/>
    <property type="match status" value="1"/>
</dbReference>
<dbReference type="InterPro" id="IPR029753">
    <property type="entry name" value="D-isomer_DH_CS"/>
</dbReference>
<dbReference type="GO" id="GO:0016491">
    <property type="term" value="F:oxidoreductase activity"/>
    <property type="evidence" value="ECO:0007669"/>
    <property type="project" value="UniProtKB-KW"/>
</dbReference>
<evidence type="ECO:0000256" key="2">
    <source>
        <dbReference type="ARBA" id="ARBA00023002"/>
    </source>
</evidence>
<dbReference type="InterPro" id="IPR036291">
    <property type="entry name" value="NAD(P)-bd_dom_sf"/>
</dbReference>
<name>A0A0F8ZHJ9_9ZZZZ</name>
<dbReference type="PANTHER" id="PTHR42789:SF1">
    <property type="entry name" value="D-ISOMER SPECIFIC 2-HYDROXYACID DEHYDROGENASE FAMILY PROTEIN (AFU_ORTHOLOGUE AFUA_6G10090)"/>
    <property type="match status" value="1"/>
</dbReference>
<keyword evidence="3" id="KW-0520">NAD</keyword>